<gene>
    <name evidence="19" type="ORF">EJ05DRAFT_496850</name>
</gene>
<keyword evidence="5" id="KW-0158">Chromosome</keyword>
<dbReference type="GO" id="GO:0008608">
    <property type="term" value="P:attachment of spindle microtubules to kinetochore"/>
    <property type="evidence" value="ECO:0007669"/>
    <property type="project" value="InterPro"/>
</dbReference>
<dbReference type="GO" id="GO:0042729">
    <property type="term" value="C:DASH complex"/>
    <property type="evidence" value="ECO:0007669"/>
    <property type="project" value="InterPro"/>
</dbReference>
<evidence type="ECO:0000256" key="16">
    <source>
        <dbReference type="ARBA" id="ARBA00044179"/>
    </source>
</evidence>
<dbReference type="OrthoDB" id="2443965at2759"/>
<evidence type="ECO:0000256" key="15">
    <source>
        <dbReference type="ARBA" id="ARBA00023328"/>
    </source>
</evidence>
<evidence type="ECO:0000256" key="1">
    <source>
        <dbReference type="ARBA" id="ARBA00004123"/>
    </source>
</evidence>
<keyword evidence="6" id="KW-0963">Cytoplasm</keyword>
<keyword evidence="14" id="KW-0131">Cell cycle</keyword>
<evidence type="ECO:0000256" key="4">
    <source>
        <dbReference type="ARBA" id="ARBA00006277"/>
    </source>
</evidence>
<dbReference type="RefSeq" id="XP_033604420.1">
    <property type="nucleotide sequence ID" value="XM_033746460.1"/>
</dbReference>
<proteinExistence type="inferred from homology"/>
<sequence>MTTTSQPVDNALGASQTSGTGAQPPESLSPLEQEVLDEYARLVGNLNNLSTLLSELSTNPSAEILDALRRLERKTSLVFTLLKSSVYSIVMNQQAFSGAESDGGYGGAVGQMAGFGVEDGRQ</sequence>
<evidence type="ECO:0000256" key="9">
    <source>
        <dbReference type="ARBA" id="ARBA00022776"/>
    </source>
</evidence>
<evidence type="ECO:0000256" key="3">
    <source>
        <dbReference type="ARBA" id="ARBA00004629"/>
    </source>
</evidence>
<keyword evidence="12" id="KW-0206">Cytoskeleton</keyword>
<evidence type="ECO:0000256" key="6">
    <source>
        <dbReference type="ARBA" id="ARBA00022490"/>
    </source>
</evidence>
<evidence type="ECO:0000256" key="7">
    <source>
        <dbReference type="ARBA" id="ARBA00022618"/>
    </source>
</evidence>
<dbReference type="EMBL" id="ML996566">
    <property type="protein sequence ID" value="KAF2761969.1"/>
    <property type="molecule type" value="Genomic_DNA"/>
</dbReference>
<evidence type="ECO:0000256" key="13">
    <source>
        <dbReference type="ARBA" id="ARBA00023242"/>
    </source>
</evidence>
<keyword evidence="10" id="KW-0159">Chromosome partition</keyword>
<dbReference type="GO" id="GO:0005874">
    <property type="term" value="C:microtubule"/>
    <property type="evidence" value="ECO:0007669"/>
    <property type="project" value="UniProtKB-KW"/>
</dbReference>
<keyword evidence="9" id="KW-0498">Mitosis</keyword>
<evidence type="ECO:0000256" key="11">
    <source>
        <dbReference type="ARBA" id="ARBA00022838"/>
    </source>
</evidence>
<dbReference type="Proteomes" id="UP000799437">
    <property type="component" value="Unassembled WGS sequence"/>
</dbReference>
<evidence type="ECO:0000256" key="10">
    <source>
        <dbReference type="ARBA" id="ARBA00022829"/>
    </source>
</evidence>
<feature type="compositionally biased region" description="Polar residues" evidence="18">
    <location>
        <begin position="1"/>
        <end position="21"/>
    </location>
</feature>
<evidence type="ECO:0000256" key="5">
    <source>
        <dbReference type="ARBA" id="ARBA00022454"/>
    </source>
</evidence>
<dbReference type="AlphaFoldDB" id="A0A6A6WIA1"/>
<protein>
    <recommendedName>
        <fullName evidence="16">DASH complex subunit DAD3</fullName>
    </recommendedName>
    <alternativeName>
        <fullName evidence="17">Outer kinetochore protein DAD3</fullName>
    </alternativeName>
</protein>
<dbReference type="GO" id="GO:0072686">
    <property type="term" value="C:mitotic spindle"/>
    <property type="evidence" value="ECO:0007669"/>
    <property type="project" value="InterPro"/>
</dbReference>
<feature type="region of interest" description="Disordered" evidence="18">
    <location>
        <begin position="1"/>
        <end position="31"/>
    </location>
</feature>
<dbReference type="GO" id="GO:0051010">
    <property type="term" value="F:microtubule plus-end binding"/>
    <property type="evidence" value="ECO:0007669"/>
    <property type="project" value="TreeGrafter"/>
</dbReference>
<evidence type="ECO:0000256" key="2">
    <source>
        <dbReference type="ARBA" id="ARBA00004186"/>
    </source>
</evidence>
<keyword evidence="13" id="KW-0539">Nucleus</keyword>
<dbReference type="InterPro" id="IPR013965">
    <property type="entry name" value="DASH_Dad3"/>
</dbReference>
<evidence type="ECO:0000313" key="20">
    <source>
        <dbReference type="Proteomes" id="UP000799437"/>
    </source>
</evidence>
<dbReference type="Pfam" id="PF08656">
    <property type="entry name" value="DASH_Dad3"/>
    <property type="match status" value="1"/>
</dbReference>
<evidence type="ECO:0000256" key="14">
    <source>
        <dbReference type="ARBA" id="ARBA00023306"/>
    </source>
</evidence>
<accession>A0A6A6WIA1</accession>
<dbReference type="GO" id="GO:0051301">
    <property type="term" value="P:cell division"/>
    <property type="evidence" value="ECO:0007669"/>
    <property type="project" value="UniProtKB-KW"/>
</dbReference>
<dbReference type="PANTHER" id="PTHR28017">
    <property type="entry name" value="DASH COMPLEX SUBUNIT DAD3"/>
    <property type="match status" value="1"/>
</dbReference>
<evidence type="ECO:0000256" key="12">
    <source>
        <dbReference type="ARBA" id="ARBA00023212"/>
    </source>
</evidence>
<dbReference type="PANTHER" id="PTHR28017:SF1">
    <property type="entry name" value="DASH COMPLEX SUBUNIT DAD3"/>
    <property type="match status" value="1"/>
</dbReference>
<keyword evidence="8" id="KW-0493">Microtubule</keyword>
<name>A0A6A6WIA1_9PEZI</name>
<keyword evidence="20" id="KW-1185">Reference proteome</keyword>
<keyword evidence="7" id="KW-0132">Cell division</keyword>
<reference evidence="19" key="1">
    <citation type="journal article" date="2020" name="Stud. Mycol.">
        <title>101 Dothideomycetes genomes: a test case for predicting lifestyles and emergence of pathogens.</title>
        <authorList>
            <person name="Haridas S."/>
            <person name="Albert R."/>
            <person name="Binder M."/>
            <person name="Bloem J."/>
            <person name="Labutti K."/>
            <person name="Salamov A."/>
            <person name="Andreopoulos B."/>
            <person name="Baker S."/>
            <person name="Barry K."/>
            <person name="Bills G."/>
            <person name="Bluhm B."/>
            <person name="Cannon C."/>
            <person name="Castanera R."/>
            <person name="Culley D."/>
            <person name="Daum C."/>
            <person name="Ezra D."/>
            <person name="Gonzalez J."/>
            <person name="Henrissat B."/>
            <person name="Kuo A."/>
            <person name="Liang C."/>
            <person name="Lipzen A."/>
            <person name="Lutzoni F."/>
            <person name="Magnuson J."/>
            <person name="Mondo S."/>
            <person name="Nolan M."/>
            <person name="Ohm R."/>
            <person name="Pangilinan J."/>
            <person name="Park H.-J."/>
            <person name="Ramirez L."/>
            <person name="Alfaro M."/>
            <person name="Sun H."/>
            <person name="Tritt A."/>
            <person name="Yoshinaga Y."/>
            <person name="Zwiers L.-H."/>
            <person name="Turgeon B."/>
            <person name="Goodwin S."/>
            <person name="Spatafora J."/>
            <person name="Crous P."/>
            <person name="Grigoriev I."/>
        </authorList>
    </citation>
    <scope>NUCLEOTIDE SEQUENCE</scope>
    <source>
        <strain evidence="19">CBS 121739</strain>
    </source>
</reference>
<comment type="subcellular location">
    <subcellularLocation>
        <location evidence="3">Chromosome</location>
        <location evidence="3">Centromere</location>
        <location evidence="3">Kinetochore</location>
    </subcellularLocation>
    <subcellularLocation>
        <location evidence="2">Cytoplasm</location>
        <location evidence="2">Cytoskeleton</location>
        <location evidence="2">Spindle</location>
    </subcellularLocation>
    <subcellularLocation>
        <location evidence="1">Nucleus</location>
    </subcellularLocation>
</comment>
<evidence type="ECO:0000256" key="8">
    <source>
        <dbReference type="ARBA" id="ARBA00022701"/>
    </source>
</evidence>
<keyword evidence="11" id="KW-0995">Kinetochore</keyword>
<dbReference type="GeneID" id="54487514"/>
<evidence type="ECO:0000256" key="17">
    <source>
        <dbReference type="ARBA" id="ARBA00044305"/>
    </source>
</evidence>
<keyword evidence="15" id="KW-0137">Centromere</keyword>
<organism evidence="19 20">
    <name type="scientific">Pseudovirgaria hyperparasitica</name>
    <dbReference type="NCBI Taxonomy" id="470096"/>
    <lineage>
        <taxon>Eukaryota</taxon>
        <taxon>Fungi</taxon>
        <taxon>Dikarya</taxon>
        <taxon>Ascomycota</taxon>
        <taxon>Pezizomycotina</taxon>
        <taxon>Dothideomycetes</taxon>
        <taxon>Dothideomycetes incertae sedis</taxon>
        <taxon>Acrospermales</taxon>
        <taxon>Acrospermaceae</taxon>
        <taxon>Pseudovirgaria</taxon>
    </lineage>
</organism>
<evidence type="ECO:0000313" key="19">
    <source>
        <dbReference type="EMBL" id="KAF2761969.1"/>
    </source>
</evidence>
<evidence type="ECO:0000256" key="18">
    <source>
        <dbReference type="SAM" id="MobiDB-lite"/>
    </source>
</evidence>
<comment type="similarity">
    <text evidence="4">Belongs to the DASH complex DAD3 family.</text>
</comment>